<dbReference type="InterPro" id="IPR038610">
    <property type="entry name" value="FliK-like_C_sf"/>
</dbReference>
<protein>
    <recommendedName>
        <fullName evidence="2">Flagellar hook-length control protein-like C-terminal domain-containing protein</fullName>
    </recommendedName>
</protein>
<feature type="compositionally biased region" description="Basic and acidic residues" evidence="1">
    <location>
        <begin position="43"/>
        <end position="75"/>
    </location>
</feature>
<accession>S1N4R1</accession>
<dbReference type="EMBL" id="ASWJ01000006">
    <property type="protein sequence ID" value="EOW83990.1"/>
    <property type="molecule type" value="Genomic_DNA"/>
</dbReference>
<keyword evidence="4" id="KW-1185">Reference proteome</keyword>
<sequence>MITAPKTDSLKLAAETKAAKEAPKSAQRFKAAMQRYQQQTTNETKEKQMDDQTDENKVISEKSQTDETISEKDTTKQSSLMAKEDSEDVSTNPAEKKNSHLEIGTIEQSLNSLSMQQPSMDLEITSAASTKESDHKLATQVESLNPTPYSVTTQNIDALTTKLTLTQASDKTAGRTDLFTSTFQPTTEQEGLLTANLSASELADSQSAPTEKKQLPTQVQASTPLDLTTEKNIPSSAEQLAIQQPSFSQLTHEQINLGLPIHLQQMLTGNTATLVNESAKVGQAPIAEAITQQVAQKLVEQTQTINHPGLQKVTIQLQPEQLGKLEISLQLNQQQIQLEVKAENVHTMKLLENLSTRFEQILNKQPFLQQPTPTQIQQPSMTEHLGTALQQNFQQSFQQSNLYQAKPVNRYAKPSEKVTVEETSTEKEVLDSTISILA</sequence>
<dbReference type="Gene3D" id="3.30.750.140">
    <property type="match status" value="1"/>
</dbReference>
<dbReference type="RefSeq" id="WP_016183903.1">
    <property type="nucleotide sequence ID" value="NZ_JXKI01000003.1"/>
</dbReference>
<dbReference type="Proteomes" id="UP000014113">
    <property type="component" value="Unassembled WGS sequence"/>
</dbReference>
<dbReference type="InterPro" id="IPR021136">
    <property type="entry name" value="Flagellar_hook_control-like_C"/>
</dbReference>
<name>S1N4R1_9ENTE</name>
<dbReference type="Pfam" id="PF02120">
    <property type="entry name" value="Flg_hook"/>
    <property type="match status" value="1"/>
</dbReference>
<reference evidence="3 4" key="1">
    <citation type="submission" date="2013-03" db="EMBL/GenBank/DDBJ databases">
        <title>The Genome Sequence of Enterococcus columbae ATCC_51263 (PacBio/Illumina hybrid assembly).</title>
        <authorList>
            <consortium name="The Broad Institute Genomics Platform"/>
            <consortium name="The Broad Institute Genome Sequencing Center for Infectious Disease"/>
            <person name="Earl A."/>
            <person name="Russ C."/>
            <person name="Gilmore M."/>
            <person name="Surin D."/>
            <person name="Walker B."/>
            <person name="Young S."/>
            <person name="Zeng Q."/>
            <person name="Gargeya S."/>
            <person name="Fitzgerald M."/>
            <person name="Haas B."/>
            <person name="Abouelleil A."/>
            <person name="Allen A.W."/>
            <person name="Alvarado L."/>
            <person name="Arachchi H.M."/>
            <person name="Berlin A.M."/>
            <person name="Chapman S.B."/>
            <person name="Gainer-Dewar J."/>
            <person name="Goldberg J."/>
            <person name="Griggs A."/>
            <person name="Gujja S."/>
            <person name="Hansen M."/>
            <person name="Howarth C."/>
            <person name="Imamovic A."/>
            <person name="Ireland A."/>
            <person name="Larimer J."/>
            <person name="McCowan C."/>
            <person name="Murphy C."/>
            <person name="Pearson M."/>
            <person name="Poon T.W."/>
            <person name="Priest M."/>
            <person name="Roberts A."/>
            <person name="Saif S."/>
            <person name="Shea T."/>
            <person name="Sisk P."/>
            <person name="Sykes S."/>
            <person name="Wortman J."/>
            <person name="Nusbaum C."/>
            <person name="Birren B."/>
        </authorList>
    </citation>
    <scope>NUCLEOTIDE SEQUENCE [LARGE SCALE GENOMIC DNA]</scope>
    <source>
        <strain evidence="3 4">ATCC 51263</strain>
    </source>
</reference>
<dbReference type="STRING" id="1121865.OMW_01794"/>
<feature type="domain" description="Flagellar hook-length control protein-like C-terminal" evidence="2">
    <location>
        <begin position="303"/>
        <end position="366"/>
    </location>
</feature>
<dbReference type="PATRIC" id="fig|1121865.3.peg.1737"/>
<gene>
    <name evidence="3" type="ORF">I568_01437</name>
</gene>
<proteinExistence type="predicted"/>
<comment type="caution">
    <text evidence="3">The sequence shown here is derived from an EMBL/GenBank/DDBJ whole genome shotgun (WGS) entry which is preliminary data.</text>
</comment>
<evidence type="ECO:0000313" key="4">
    <source>
        <dbReference type="Proteomes" id="UP000014113"/>
    </source>
</evidence>
<evidence type="ECO:0000256" key="1">
    <source>
        <dbReference type="SAM" id="MobiDB-lite"/>
    </source>
</evidence>
<dbReference type="AlphaFoldDB" id="S1N4R1"/>
<evidence type="ECO:0000259" key="2">
    <source>
        <dbReference type="Pfam" id="PF02120"/>
    </source>
</evidence>
<organism evidence="3 4">
    <name type="scientific">Enterococcus columbae DSM 7374 = ATCC 51263</name>
    <dbReference type="NCBI Taxonomy" id="1121865"/>
    <lineage>
        <taxon>Bacteria</taxon>
        <taxon>Bacillati</taxon>
        <taxon>Bacillota</taxon>
        <taxon>Bacilli</taxon>
        <taxon>Lactobacillales</taxon>
        <taxon>Enterococcaceae</taxon>
        <taxon>Enterococcus</taxon>
    </lineage>
</organism>
<evidence type="ECO:0000313" key="3">
    <source>
        <dbReference type="EMBL" id="EOW83990.1"/>
    </source>
</evidence>
<feature type="region of interest" description="Disordered" evidence="1">
    <location>
        <begin position="1"/>
        <end position="102"/>
    </location>
</feature>
<feature type="region of interest" description="Disordered" evidence="1">
    <location>
        <begin position="201"/>
        <end position="220"/>
    </location>
</feature>